<gene>
    <name evidence="1" type="ORF">MNBD_GAMMA03-626</name>
</gene>
<dbReference type="EMBL" id="UOFC01000178">
    <property type="protein sequence ID" value="VAW48014.1"/>
    <property type="molecule type" value="Genomic_DNA"/>
</dbReference>
<sequence length="46" mass="5485">MNKFMFLLVGIMSYGYAKDFSEQMIMIEPVSWDDINGHMLSQWQDH</sequence>
<dbReference type="AlphaFoldDB" id="A0A3B0WWM6"/>
<accession>A0A3B0WWM6</accession>
<organism evidence="1">
    <name type="scientific">hydrothermal vent metagenome</name>
    <dbReference type="NCBI Taxonomy" id="652676"/>
    <lineage>
        <taxon>unclassified sequences</taxon>
        <taxon>metagenomes</taxon>
        <taxon>ecological metagenomes</taxon>
    </lineage>
</organism>
<evidence type="ECO:0000313" key="1">
    <source>
        <dbReference type="EMBL" id="VAW48014.1"/>
    </source>
</evidence>
<proteinExistence type="predicted"/>
<reference evidence="1" key="1">
    <citation type="submission" date="2018-06" db="EMBL/GenBank/DDBJ databases">
        <authorList>
            <person name="Zhirakovskaya E."/>
        </authorList>
    </citation>
    <scope>NUCLEOTIDE SEQUENCE</scope>
</reference>
<protein>
    <submittedName>
        <fullName evidence="1">Uncharacterized protein</fullName>
    </submittedName>
</protein>
<name>A0A3B0WWM6_9ZZZZ</name>